<feature type="region of interest" description="Disordered" evidence="9">
    <location>
        <begin position="187"/>
        <end position="206"/>
    </location>
</feature>
<dbReference type="PANTHER" id="PTHR45871">
    <property type="entry name" value="N-ACETYLGLUCOSAMINYL-PHOSPHATIDYLINOSITOL BIOSYNTHETIC PROTEIN"/>
    <property type="match status" value="1"/>
</dbReference>
<name>A0A3M6Z8M7_HORWE</name>
<evidence type="ECO:0000256" key="7">
    <source>
        <dbReference type="ARBA" id="ARBA00032160"/>
    </source>
</evidence>
<feature type="domain" description="PIGA GPI anchor biosynthesis" evidence="12">
    <location>
        <begin position="31"/>
        <end position="119"/>
    </location>
</feature>
<sequence length="629" mass="70198">MPYNIAMISDFFYPQPGGVESHIYQLSTHDSYPSRNGIRYLTNRLKVYHLPHWVVYRSTTFPTVFSSFPTLRQIFIREQIEIVHGHASLSNLCHEGLLHARTMGLVTVFTDHSLFGFSDAASIMANKLLKFSLSDVGHVICVSHTCKENTTLRASLNPLAVSVIPNAVVPSNFKPLQPHEAKLSQLQHSSKSALLPPPPDPSQPLNPGDPITIVVISRLFYNKGTDLLISALPLLLRQHPNLRFIIAGSGPKAIDLEQTLDSLPQNLVLTPSGQSRVVLLGSIRHEEVRNIMVRAHLLLSTSLTEAFGTVLVEAASCGLMVVATRVGGVPEVLPGNMTVFVLPEVEDVVRGVGDAIGMLTNRRREGGGGGVRRDKFHGLVRNMYSWHDIARRTERVYDLITDSPSAEDNAEFYDSPEWAGYGAGASSQMQGAALIDRLKRYYGCGIWAGKLFVIVVVVDYLIFVMLEFLYPRDKIDVCKPWPEPRREEEAFKQDDGGTVERYRPRATASLEMPIRTQQYKAIPALRDIEADVPGMAMSTRSEFVDAVVPLFERLNLYDRTRPPYDQPQNDAADPTKRVPQGFIDAMTVREEVFVKEQNIPLENELDEDDARSFHWTAYASIPTKAISPE</sequence>
<dbReference type="InterPro" id="IPR001296">
    <property type="entry name" value="Glyco_trans_1"/>
</dbReference>
<dbReference type="Gene3D" id="3.40.50.2000">
    <property type="entry name" value="Glycogen Phosphorylase B"/>
    <property type="match status" value="2"/>
</dbReference>
<protein>
    <recommendedName>
        <fullName evidence="8">Phosphatidylinositol N-acetylglucosaminyltransferase GPI3 subunit</fullName>
        <ecNumber evidence="3">2.4.1.198</ecNumber>
    </recommendedName>
    <alternativeName>
        <fullName evidence="7">GlcNAc-PI synthesis protein</fullName>
    </alternativeName>
</protein>
<accession>A0A3M6Z8M7</accession>
<evidence type="ECO:0000256" key="1">
    <source>
        <dbReference type="ARBA" id="ARBA00003265"/>
    </source>
</evidence>
<dbReference type="EMBL" id="QWIM01002531">
    <property type="protein sequence ID" value="RMY11716.1"/>
    <property type="molecule type" value="Genomic_DNA"/>
</dbReference>
<dbReference type="EC" id="2.4.1.198" evidence="3"/>
<evidence type="ECO:0000256" key="9">
    <source>
        <dbReference type="SAM" id="MobiDB-lite"/>
    </source>
</evidence>
<dbReference type="PANTHER" id="PTHR45871:SF1">
    <property type="entry name" value="PHOSPHATIDYLINOSITOL N-ACETYLGLUCOSAMINYLTRANSFERASE SUBUNIT A"/>
    <property type="match status" value="1"/>
</dbReference>
<evidence type="ECO:0000259" key="11">
    <source>
        <dbReference type="Pfam" id="PF00534"/>
    </source>
</evidence>
<dbReference type="Proteomes" id="UP000276864">
    <property type="component" value="Unassembled WGS sequence"/>
</dbReference>
<feature type="compositionally biased region" description="Pro residues" evidence="9">
    <location>
        <begin position="195"/>
        <end position="204"/>
    </location>
</feature>
<dbReference type="Gene3D" id="3.40.630.30">
    <property type="match status" value="1"/>
</dbReference>
<proteinExistence type="predicted"/>
<evidence type="ECO:0000259" key="12">
    <source>
        <dbReference type="Pfam" id="PF08288"/>
    </source>
</evidence>
<evidence type="ECO:0000256" key="10">
    <source>
        <dbReference type="SAM" id="Phobius"/>
    </source>
</evidence>
<dbReference type="GO" id="GO:0000506">
    <property type="term" value="C:glycosylphosphatidylinositol-N-acetylglucosaminyltransferase (GPI-GnT) complex"/>
    <property type="evidence" value="ECO:0007669"/>
    <property type="project" value="TreeGrafter"/>
</dbReference>
<dbReference type="Pfam" id="PF08288">
    <property type="entry name" value="PIGA"/>
    <property type="match status" value="1"/>
</dbReference>
<dbReference type="GO" id="GO:0006506">
    <property type="term" value="P:GPI anchor biosynthetic process"/>
    <property type="evidence" value="ECO:0007669"/>
    <property type="project" value="UniProtKB-KW"/>
</dbReference>
<evidence type="ECO:0000256" key="4">
    <source>
        <dbReference type="ARBA" id="ARBA00022502"/>
    </source>
</evidence>
<keyword evidence="10" id="KW-1133">Transmembrane helix</keyword>
<keyword evidence="4" id="KW-0337">GPI-anchor biosynthesis</keyword>
<dbReference type="Pfam" id="PF00534">
    <property type="entry name" value="Glycos_transf_1"/>
    <property type="match status" value="1"/>
</dbReference>
<keyword evidence="10" id="KW-0812">Transmembrane</keyword>
<dbReference type="VEuPathDB" id="FungiDB:BTJ68_08181"/>
<evidence type="ECO:0000256" key="3">
    <source>
        <dbReference type="ARBA" id="ARBA00012420"/>
    </source>
</evidence>
<feature type="transmembrane region" description="Helical" evidence="10">
    <location>
        <begin position="447"/>
        <end position="470"/>
    </location>
</feature>
<gene>
    <name evidence="13" type="ORF">D0866_14312</name>
</gene>
<evidence type="ECO:0000313" key="13">
    <source>
        <dbReference type="EMBL" id="RMY11716.1"/>
    </source>
</evidence>
<dbReference type="SUPFAM" id="SSF53756">
    <property type="entry name" value="UDP-Glycosyltransferase/glycogen phosphorylase"/>
    <property type="match status" value="1"/>
</dbReference>
<feature type="non-terminal residue" evidence="13">
    <location>
        <position position="629"/>
    </location>
</feature>
<evidence type="ECO:0000256" key="6">
    <source>
        <dbReference type="ARBA" id="ARBA00022679"/>
    </source>
</evidence>
<evidence type="ECO:0000256" key="8">
    <source>
        <dbReference type="ARBA" id="ARBA00068617"/>
    </source>
</evidence>
<keyword evidence="5" id="KW-0328">Glycosyltransferase</keyword>
<keyword evidence="10" id="KW-0472">Membrane</keyword>
<evidence type="ECO:0000256" key="2">
    <source>
        <dbReference type="ARBA" id="ARBA00004687"/>
    </source>
</evidence>
<comment type="caution">
    <text evidence="13">The sequence shown here is derived from an EMBL/GenBank/DDBJ whole genome shotgun (WGS) entry which is preliminary data.</text>
</comment>
<reference evidence="13 14" key="1">
    <citation type="journal article" date="2018" name="BMC Genomics">
        <title>Genomic evidence for intraspecific hybridization in a clonal and extremely halotolerant yeast.</title>
        <authorList>
            <person name="Gostincar C."/>
            <person name="Stajich J.E."/>
            <person name="Zupancic J."/>
            <person name="Zalar P."/>
            <person name="Gunde-Cimerman N."/>
        </authorList>
    </citation>
    <scope>NUCLEOTIDE SEQUENCE [LARGE SCALE GENOMIC DNA]</scope>
    <source>
        <strain evidence="13 14">EXF-6651</strain>
    </source>
</reference>
<dbReference type="GO" id="GO:0017176">
    <property type="term" value="F:phosphatidylinositol N-acetylglucosaminyltransferase activity"/>
    <property type="evidence" value="ECO:0007669"/>
    <property type="project" value="UniProtKB-EC"/>
</dbReference>
<evidence type="ECO:0000313" key="14">
    <source>
        <dbReference type="Proteomes" id="UP000276864"/>
    </source>
</evidence>
<evidence type="ECO:0000256" key="5">
    <source>
        <dbReference type="ARBA" id="ARBA00022676"/>
    </source>
</evidence>
<keyword evidence="6" id="KW-0808">Transferase</keyword>
<dbReference type="FunFam" id="3.40.50.2000:FF:000026">
    <property type="entry name" value="Phosphatidylinositol N-acetylglucosaminyltransferase subunit A"/>
    <property type="match status" value="1"/>
</dbReference>
<organism evidence="13 14">
    <name type="scientific">Hortaea werneckii</name>
    <name type="common">Black yeast</name>
    <name type="synonym">Cladosporium werneckii</name>
    <dbReference type="NCBI Taxonomy" id="91943"/>
    <lineage>
        <taxon>Eukaryota</taxon>
        <taxon>Fungi</taxon>
        <taxon>Dikarya</taxon>
        <taxon>Ascomycota</taxon>
        <taxon>Pezizomycotina</taxon>
        <taxon>Dothideomycetes</taxon>
        <taxon>Dothideomycetidae</taxon>
        <taxon>Mycosphaerellales</taxon>
        <taxon>Teratosphaeriaceae</taxon>
        <taxon>Hortaea</taxon>
    </lineage>
</organism>
<comment type="function">
    <text evidence="1">Catalytic subunit in the complex catalyzing the transfer of N-acetylglucosamine from UDP-N-acetylglucosamine to phosphatidylinositol, the first step of GPI biosynthesis.</text>
</comment>
<dbReference type="AlphaFoldDB" id="A0A3M6Z8M7"/>
<feature type="domain" description="Glycosyl transferase family 1" evidence="11">
    <location>
        <begin position="203"/>
        <end position="340"/>
    </location>
</feature>
<comment type="pathway">
    <text evidence="2">Glycolipid biosynthesis; glycosylphosphatidylinositol-anchor biosynthesis.</text>
</comment>
<dbReference type="InterPro" id="IPR013234">
    <property type="entry name" value="PIGA_GPI_anchor_biosynthesis"/>
</dbReference>